<gene>
    <name evidence="3" type="ORF">H9L42_00450</name>
</gene>
<dbReference type="SUPFAM" id="SSF53955">
    <property type="entry name" value="Lysozyme-like"/>
    <property type="match status" value="1"/>
</dbReference>
<dbReference type="GO" id="GO:0008933">
    <property type="term" value="F:peptidoglycan lytic transglycosylase activity"/>
    <property type="evidence" value="ECO:0007669"/>
    <property type="project" value="InterPro"/>
</dbReference>
<organism evidence="3 4">
    <name type="scientific">Zhenpiania hominis</name>
    <dbReference type="NCBI Taxonomy" id="2763644"/>
    <lineage>
        <taxon>Bacteria</taxon>
        <taxon>Bacillati</taxon>
        <taxon>Bacillota</taxon>
        <taxon>Clostridia</taxon>
        <taxon>Peptostreptococcales</taxon>
        <taxon>Anaerovoracaceae</taxon>
        <taxon>Zhenpiania</taxon>
    </lineage>
</organism>
<evidence type="ECO:0000313" key="3">
    <source>
        <dbReference type="EMBL" id="MBC6678300.1"/>
    </source>
</evidence>
<dbReference type="AlphaFoldDB" id="A0A923NI45"/>
<dbReference type="GO" id="GO:0000270">
    <property type="term" value="P:peptidoglycan metabolic process"/>
    <property type="evidence" value="ECO:0007669"/>
    <property type="project" value="InterPro"/>
</dbReference>
<feature type="domain" description="Transglycosylase SLT" evidence="2">
    <location>
        <begin position="56"/>
        <end position="163"/>
    </location>
</feature>
<evidence type="ECO:0000313" key="4">
    <source>
        <dbReference type="Proteomes" id="UP000602647"/>
    </source>
</evidence>
<dbReference type="InterPro" id="IPR008258">
    <property type="entry name" value="Transglycosylase_SLT_dom_1"/>
</dbReference>
<dbReference type="EMBL" id="JACRYT010000001">
    <property type="protein sequence ID" value="MBC6678300.1"/>
    <property type="molecule type" value="Genomic_DNA"/>
</dbReference>
<dbReference type="Proteomes" id="UP000602647">
    <property type="component" value="Unassembled WGS sequence"/>
</dbReference>
<dbReference type="PROSITE" id="PS00922">
    <property type="entry name" value="TRANSGLYCOSYLASE"/>
    <property type="match status" value="1"/>
</dbReference>
<dbReference type="CDD" id="cd00254">
    <property type="entry name" value="LT-like"/>
    <property type="match status" value="1"/>
</dbReference>
<dbReference type="InterPro" id="IPR023346">
    <property type="entry name" value="Lysozyme-like_dom_sf"/>
</dbReference>
<dbReference type="PANTHER" id="PTHR37423">
    <property type="entry name" value="SOLUBLE LYTIC MUREIN TRANSGLYCOSYLASE-RELATED"/>
    <property type="match status" value="1"/>
</dbReference>
<name>A0A923NI45_9FIRM</name>
<dbReference type="InterPro" id="IPR000189">
    <property type="entry name" value="Transglyc_AS"/>
</dbReference>
<dbReference type="Pfam" id="PF01464">
    <property type="entry name" value="SLT"/>
    <property type="match status" value="1"/>
</dbReference>
<dbReference type="GO" id="GO:0016020">
    <property type="term" value="C:membrane"/>
    <property type="evidence" value="ECO:0007669"/>
    <property type="project" value="InterPro"/>
</dbReference>
<dbReference type="PANTHER" id="PTHR37423:SF2">
    <property type="entry name" value="MEMBRANE-BOUND LYTIC MUREIN TRANSGLYCOSYLASE C"/>
    <property type="match status" value="1"/>
</dbReference>
<evidence type="ECO:0000256" key="1">
    <source>
        <dbReference type="ARBA" id="ARBA00007734"/>
    </source>
</evidence>
<protein>
    <submittedName>
        <fullName evidence="3">Lytic transglycosylase domain-containing protein</fullName>
    </submittedName>
</protein>
<comment type="similarity">
    <text evidence="1">Belongs to the transglycosylase Slt family.</text>
</comment>
<proteinExistence type="inferred from homology"/>
<sequence length="251" mass="26444">MASALSSINQINRLGTTALGKAGVSGEFRSVIQAAQQKEQGSSVSGISAGDSMDRIFEEASQKYNVDVNLLKAIGKAESGFNASAVSSAGAVGVMQLMPATAKSLGVSNSYDARQNIMGGAKYISQLLDKYNGNVELALAAYNAGSGNVDKYGGIPPFEETQNYVKRVMEYAGNTISTGKNVSETVLPAGAVQNGGAEAIQTRTGDDSYFSINTELFLSLLNIMRGEMELKMASMLMDDSTSEKENGSIWI</sequence>
<comment type="caution">
    <text evidence="3">The sequence shown here is derived from an EMBL/GenBank/DDBJ whole genome shotgun (WGS) entry which is preliminary data.</text>
</comment>
<accession>A0A923NI45</accession>
<reference evidence="3" key="1">
    <citation type="submission" date="2020-08" db="EMBL/GenBank/DDBJ databases">
        <title>Genome public.</title>
        <authorList>
            <person name="Liu C."/>
            <person name="Sun Q."/>
        </authorList>
    </citation>
    <scope>NUCLEOTIDE SEQUENCE</scope>
    <source>
        <strain evidence="3">BX12</strain>
    </source>
</reference>
<evidence type="ECO:0000259" key="2">
    <source>
        <dbReference type="Pfam" id="PF01464"/>
    </source>
</evidence>
<keyword evidence="4" id="KW-1185">Reference proteome</keyword>
<dbReference type="Gene3D" id="1.10.530.10">
    <property type="match status" value="1"/>
</dbReference>